<dbReference type="Pfam" id="PF04177">
    <property type="entry name" value="TAP42"/>
    <property type="match status" value="1"/>
</dbReference>
<evidence type="ECO:0008006" key="3">
    <source>
        <dbReference type="Google" id="ProtNLM"/>
    </source>
</evidence>
<feature type="compositionally biased region" description="Basic and acidic residues" evidence="1">
    <location>
        <begin position="354"/>
        <end position="381"/>
    </location>
</feature>
<dbReference type="PANTHER" id="PTHR10933:SF9">
    <property type="entry name" value="IMMUNOGLOBULIN-BINDING PROTEIN 1"/>
    <property type="match status" value="1"/>
</dbReference>
<dbReference type="GO" id="GO:0009966">
    <property type="term" value="P:regulation of signal transduction"/>
    <property type="evidence" value="ECO:0007669"/>
    <property type="project" value="InterPro"/>
</dbReference>
<proteinExistence type="predicted"/>
<feature type="region of interest" description="Disordered" evidence="1">
    <location>
        <begin position="229"/>
        <end position="279"/>
    </location>
</feature>
<reference evidence="2" key="1">
    <citation type="submission" date="2021-01" db="EMBL/GenBank/DDBJ databases">
        <authorList>
            <person name="Corre E."/>
            <person name="Pelletier E."/>
            <person name="Niang G."/>
            <person name="Scheremetjew M."/>
            <person name="Finn R."/>
            <person name="Kale V."/>
            <person name="Holt S."/>
            <person name="Cochrane G."/>
            <person name="Meng A."/>
            <person name="Brown T."/>
            <person name="Cohen L."/>
        </authorList>
    </citation>
    <scope>NUCLEOTIDE SEQUENCE</scope>
    <source>
        <strain evidence="2">CCMP127</strain>
    </source>
</reference>
<dbReference type="GO" id="GO:0051721">
    <property type="term" value="F:protein phosphatase 2A binding"/>
    <property type="evidence" value="ECO:0007669"/>
    <property type="project" value="TreeGrafter"/>
</dbReference>
<feature type="region of interest" description="Disordered" evidence="1">
    <location>
        <begin position="352"/>
        <end position="381"/>
    </location>
</feature>
<dbReference type="InterPro" id="IPR007304">
    <property type="entry name" value="TAP46-like"/>
</dbReference>
<protein>
    <recommendedName>
        <fullName evidence="3">TAP42-like protein</fullName>
    </recommendedName>
</protein>
<dbReference type="InterPro" id="IPR038511">
    <property type="entry name" value="TAP42/TAP46-like_sf"/>
</dbReference>
<dbReference type="GO" id="GO:0005829">
    <property type="term" value="C:cytosol"/>
    <property type="evidence" value="ECO:0007669"/>
    <property type="project" value="TreeGrafter"/>
</dbReference>
<name>A0A7S3L4U5_9STRA</name>
<dbReference type="AlphaFoldDB" id="A0A7S3L4U5"/>
<dbReference type="Gene3D" id="1.25.40.540">
    <property type="entry name" value="TAP42-like family"/>
    <property type="match status" value="1"/>
</dbReference>
<dbReference type="PANTHER" id="PTHR10933">
    <property type="entry name" value="IMMUNOGLOBULIN-BINDING PROTEIN 1"/>
    <property type="match status" value="1"/>
</dbReference>
<gene>
    <name evidence="2" type="ORF">ACOF00016_LOCUS6544</name>
</gene>
<accession>A0A7S3L4U5</accession>
<evidence type="ECO:0000256" key="1">
    <source>
        <dbReference type="SAM" id="MobiDB-lite"/>
    </source>
</evidence>
<sequence length="381" mass="42971">MTEENESMSESFSKAVALISSGADPAQAVEQLVLLQERIARAALFSTNETLEDISTAAIPLLALPHHLAVALVALPTIPANNNMKARQNNLERATDLWSTFLRTLERLEILAPQHVQECQLLEDLSSSGTDVSEMARLAPPTTTRDSKIARFQAKQQAMQDQQRLTALQERRQRLGVDANETLDGHDDESLQREMALKGLEICIQEAIEEWTSVIRELPMIARMVQQQQQERQVGNNGGDDRYTQDADTRQRRQPPNPQSMPPLQLTHITQDPATGRIQVRRDTARKEVFRRGWNQPTMTIEELADHEVADAMARAERQKQAEAAQAEAPRRYEQLVKDGMEDRADLVEASAALDRKWDDWKDENPRGSGNKRGDVGDRNF</sequence>
<feature type="compositionally biased region" description="Basic and acidic residues" evidence="1">
    <location>
        <begin position="239"/>
        <end position="251"/>
    </location>
</feature>
<evidence type="ECO:0000313" key="2">
    <source>
        <dbReference type="EMBL" id="CAE0408836.1"/>
    </source>
</evidence>
<dbReference type="EMBL" id="HBIM01007685">
    <property type="protein sequence ID" value="CAE0408836.1"/>
    <property type="molecule type" value="Transcribed_RNA"/>
</dbReference>
<organism evidence="2">
    <name type="scientific">Amphora coffeiformis</name>
    <dbReference type="NCBI Taxonomy" id="265554"/>
    <lineage>
        <taxon>Eukaryota</taxon>
        <taxon>Sar</taxon>
        <taxon>Stramenopiles</taxon>
        <taxon>Ochrophyta</taxon>
        <taxon>Bacillariophyta</taxon>
        <taxon>Bacillariophyceae</taxon>
        <taxon>Bacillariophycidae</taxon>
        <taxon>Thalassiophysales</taxon>
        <taxon>Catenulaceae</taxon>
        <taxon>Amphora</taxon>
    </lineage>
</organism>
<dbReference type="GO" id="GO:0035303">
    <property type="term" value="P:regulation of dephosphorylation"/>
    <property type="evidence" value="ECO:0007669"/>
    <property type="project" value="TreeGrafter"/>
</dbReference>